<protein>
    <submittedName>
        <fullName evidence="2">Uncharacterized protein</fullName>
    </submittedName>
</protein>
<proteinExistence type="predicted"/>
<dbReference type="EMBL" id="GEBQ01016400">
    <property type="protein sequence ID" value="JAT23577.1"/>
    <property type="molecule type" value="Transcribed_RNA"/>
</dbReference>
<accession>A0A1B6LIR4</accession>
<reference evidence="2" key="1">
    <citation type="submission" date="2015-11" db="EMBL/GenBank/DDBJ databases">
        <title>De novo transcriptome assembly of four potential Pierce s Disease insect vectors from Arizona vineyards.</title>
        <authorList>
            <person name="Tassone E.E."/>
        </authorList>
    </citation>
    <scope>NUCLEOTIDE SEQUENCE</scope>
</reference>
<evidence type="ECO:0000313" key="2">
    <source>
        <dbReference type="EMBL" id="JAT23577.1"/>
    </source>
</evidence>
<dbReference type="AlphaFoldDB" id="A0A1B6LIR4"/>
<sequence>VGTHNISQDSAKEVESLLKQETIGNPKVLVDNLRNPLPSSNSLITNKPKKIVLEKLLTVEESAYTITPDDFAEKTSSAINKEERGRNHSDSSLNTPSEPVKANPILEGLQSKLNLDKTLGISEYKEEASPNTLEIHPELLKHNSDSSKMLQSINISAVKDNYEIRESANKSISKQVTLNEISGKLSRKLKSLERNLELVWEKRKTEAQRTS</sequence>
<organism evidence="2">
    <name type="scientific">Graphocephala atropunctata</name>
    <dbReference type="NCBI Taxonomy" id="36148"/>
    <lineage>
        <taxon>Eukaryota</taxon>
        <taxon>Metazoa</taxon>
        <taxon>Ecdysozoa</taxon>
        <taxon>Arthropoda</taxon>
        <taxon>Hexapoda</taxon>
        <taxon>Insecta</taxon>
        <taxon>Pterygota</taxon>
        <taxon>Neoptera</taxon>
        <taxon>Paraneoptera</taxon>
        <taxon>Hemiptera</taxon>
        <taxon>Auchenorrhyncha</taxon>
        <taxon>Membracoidea</taxon>
        <taxon>Cicadellidae</taxon>
        <taxon>Cicadellinae</taxon>
        <taxon>Cicadellini</taxon>
        <taxon>Graphocephala</taxon>
    </lineage>
</organism>
<evidence type="ECO:0000256" key="1">
    <source>
        <dbReference type="SAM" id="MobiDB-lite"/>
    </source>
</evidence>
<feature type="region of interest" description="Disordered" evidence="1">
    <location>
        <begin position="76"/>
        <end position="102"/>
    </location>
</feature>
<feature type="non-terminal residue" evidence="2">
    <location>
        <position position="211"/>
    </location>
</feature>
<feature type="non-terminal residue" evidence="2">
    <location>
        <position position="1"/>
    </location>
</feature>
<gene>
    <name evidence="2" type="ORF">g.14143</name>
</gene>
<feature type="compositionally biased region" description="Basic and acidic residues" evidence="1">
    <location>
        <begin position="80"/>
        <end position="89"/>
    </location>
</feature>
<name>A0A1B6LIR4_9HEMI</name>